<evidence type="ECO:0000313" key="2">
    <source>
        <dbReference type="Proteomes" id="UP000094569"/>
    </source>
</evidence>
<dbReference type="VEuPathDB" id="FungiDB:SI65_09496"/>
<organism evidence="1 2">
    <name type="scientific">Aspergillus cristatus</name>
    <name type="common">Chinese Fuzhuan brick tea-fermentation fungus</name>
    <name type="synonym">Eurotium cristatum</name>
    <dbReference type="NCBI Taxonomy" id="573508"/>
    <lineage>
        <taxon>Eukaryota</taxon>
        <taxon>Fungi</taxon>
        <taxon>Dikarya</taxon>
        <taxon>Ascomycota</taxon>
        <taxon>Pezizomycotina</taxon>
        <taxon>Eurotiomycetes</taxon>
        <taxon>Eurotiomycetidae</taxon>
        <taxon>Eurotiales</taxon>
        <taxon>Aspergillaceae</taxon>
        <taxon>Aspergillus</taxon>
        <taxon>Aspergillus subgen. Aspergillus</taxon>
    </lineage>
</organism>
<proteinExistence type="predicted"/>
<comment type="caution">
    <text evidence="1">The sequence shown here is derived from an EMBL/GenBank/DDBJ whole genome shotgun (WGS) entry which is preliminary data.</text>
</comment>
<reference evidence="1 2" key="1">
    <citation type="journal article" date="2016" name="BMC Genomics">
        <title>Comparative genomic and transcriptomic analyses of the Fuzhuan brick tea-fermentation fungus Aspergillus cristatus.</title>
        <authorList>
            <person name="Ge Y."/>
            <person name="Wang Y."/>
            <person name="Liu Y."/>
            <person name="Tan Y."/>
            <person name="Ren X."/>
            <person name="Zhang X."/>
            <person name="Hyde K.D."/>
            <person name="Liu Y."/>
            <person name="Liu Z."/>
        </authorList>
    </citation>
    <scope>NUCLEOTIDE SEQUENCE [LARGE SCALE GENOMIC DNA]</scope>
    <source>
        <strain evidence="1 2">GZAAS20.1005</strain>
    </source>
</reference>
<sequence>MQSRLLHSIRSISSTSTPKNPLPILICGRNPRVASAVCAALRPDYDVIHSISSPQAGTLDIPAFLRGDGNTASTASQGTTAPTPTPVAILVGGGYTVHDMEMMREACRGLDPVIWLKVKRDMSGPLPPLEEYGAEVGRRAREYLNGVRDRGALGGGGVYYI</sequence>
<keyword evidence="2" id="KW-1185">Reference proteome</keyword>
<evidence type="ECO:0000313" key="1">
    <source>
        <dbReference type="EMBL" id="ODM15001.1"/>
    </source>
</evidence>
<name>A0A1E3B2E5_ASPCR</name>
<dbReference type="OrthoDB" id="3649348at2759"/>
<dbReference type="Proteomes" id="UP000094569">
    <property type="component" value="Unassembled WGS sequence"/>
</dbReference>
<gene>
    <name evidence="1" type="ORF">SI65_09496</name>
</gene>
<dbReference type="AlphaFoldDB" id="A0A1E3B2E5"/>
<accession>A0A1E3B2E5</accession>
<dbReference type="EMBL" id="JXNT01000019">
    <property type="protein sequence ID" value="ODM15001.1"/>
    <property type="molecule type" value="Genomic_DNA"/>
</dbReference>
<protein>
    <submittedName>
        <fullName evidence="1">Uncharacterized protein</fullName>
    </submittedName>
</protein>